<protein>
    <recommendedName>
        <fullName evidence="1">Methyltransferase type 11 domain-containing protein</fullName>
    </recommendedName>
</protein>
<dbReference type="Proteomes" id="UP000076512">
    <property type="component" value="Unassembled WGS sequence"/>
</dbReference>
<accession>A0A164MVE7</accession>
<dbReference type="InterPro" id="IPR013216">
    <property type="entry name" value="Methyltransf_11"/>
</dbReference>
<reference evidence="2 3" key="1">
    <citation type="submission" date="2016-04" db="EMBL/GenBank/DDBJ databases">
        <authorList>
            <person name="Evans L.H."/>
            <person name="Alamgir A."/>
            <person name="Owens N."/>
            <person name="Weber N.D."/>
            <person name="Virtaneva K."/>
            <person name="Barbian K."/>
            <person name="Babar A."/>
            <person name="Rosenke K."/>
        </authorList>
    </citation>
    <scope>NUCLEOTIDE SEQUENCE [LARGE SCALE GENOMIC DNA]</scope>
    <source>
        <strain evidence="2 3">IFM 0406</strain>
    </source>
</reference>
<dbReference type="PANTHER" id="PTHR43591">
    <property type="entry name" value="METHYLTRANSFERASE"/>
    <property type="match status" value="1"/>
</dbReference>
<proteinExistence type="predicted"/>
<dbReference type="OrthoDB" id="3636702at2"/>
<dbReference type="GO" id="GO:0008757">
    <property type="term" value="F:S-adenosylmethionine-dependent methyltransferase activity"/>
    <property type="evidence" value="ECO:0007669"/>
    <property type="project" value="InterPro"/>
</dbReference>
<dbReference type="PANTHER" id="PTHR43591:SF24">
    <property type="entry name" value="2-METHOXY-6-POLYPRENYL-1,4-BENZOQUINOL METHYLASE, MITOCHONDRIAL"/>
    <property type="match status" value="1"/>
</dbReference>
<comment type="caution">
    <text evidence="2">The sequence shown here is derived from an EMBL/GenBank/DDBJ whole genome shotgun (WGS) entry which is preliminary data.</text>
</comment>
<dbReference type="EMBL" id="LWGR01000007">
    <property type="protein sequence ID" value="KZM73701.1"/>
    <property type="molecule type" value="Genomic_DNA"/>
</dbReference>
<feature type="domain" description="Methyltransferase type 11" evidence="1">
    <location>
        <begin position="56"/>
        <end position="151"/>
    </location>
</feature>
<dbReference type="Pfam" id="PF08241">
    <property type="entry name" value="Methyltransf_11"/>
    <property type="match status" value="1"/>
</dbReference>
<evidence type="ECO:0000313" key="2">
    <source>
        <dbReference type="EMBL" id="KZM73701.1"/>
    </source>
</evidence>
<evidence type="ECO:0000313" key="3">
    <source>
        <dbReference type="Proteomes" id="UP000076512"/>
    </source>
</evidence>
<evidence type="ECO:0000259" key="1">
    <source>
        <dbReference type="Pfam" id="PF08241"/>
    </source>
</evidence>
<dbReference type="AlphaFoldDB" id="A0A164MVE7"/>
<dbReference type="CDD" id="cd02440">
    <property type="entry name" value="AdoMet_MTases"/>
    <property type="match status" value="1"/>
</dbReference>
<dbReference type="SUPFAM" id="SSF53335">
    <property type="entry name" value="S-adenosyl-L-methionine-dependent methyltransferases"/>
    <property type="match status" value="1"/>
</dbReference>
<keyword evidence="3" id="KW-1185">Reference proteome</keyword>
<name>A0A164MVE7_9NOCA</name>
<dbReference type="RefSeq" id="WP_067591571.1">
    <property type="nucleotide sequence ID" value="NZ_JABMCZ010000001.1"/>
</dbReference>
<dbReference type="STRING" id="455432.AWN90_34550"/>
<dbReference type="Gene3D" id="3.40.50.150">
    <property type="entry name" value="Vaccinia Virus protein VP39"/>
    <property type="match status" value="1"/>
</dbReference>
<sequence length="268" mass="28388">MTDRVRAPSFRENRIATARIDQLTRILDLQAELPGIRRMRDWARAALAVRPGERALDIGSGTGTEVLACAERTGPAGAAVGVDPNPALLRLARRRTGPGPAYFVTGSVDELPFPTACFDAVRCERVFQFLDDPRAAAAEIARVLRPGGRAVLIDSDWFTTIVHPGEPAAVRALVAWLRAEVPNPASGRRLRGLLTGAGLVADDLGSEAVVWAPQPDGPMYPGQTRTAVEAGVLTAAQGERLLADLAAGAAIGDHLVSVTMFAALAHRP</sequence>
<dbReference type="InterPro" id="IPR029063">
    <property type="entry name" value="SAM-dependent_MTases_sf"/>
</dbReference>
<organism evidence="2 3">
    <name type="scientific">Nocardia terpenica</name>
    <dbReference type="NCBI Taxonomy" id="455432"/>
    <lineage>
        <taxon>Bacteria</taxon>
        <taxon>Bacillati</taxon>
        <taxon>Actinomycetota</taxon>
        <taxon>Actinomycetes</taxon>
        <taxon>Mycobacteriales</taxon>
        <taxon>Nocardiaceae</taxon>
        <taxon>Nocardia</taxon>
    </lineage>
</organism>
<gene>
    <name evidence="2" type="ORF">AWN90_34550</name>
</gene>